<dbReference type="EMBL" id="AP012279">
    <property type="protein sequence ID" value="BAL73619.1"/>
    <property type="molecule type" value="Genomic_DNA"/>
</dbReference>
<feature type="transmembrane region" description="Helical" evidence="1">
    <location>
        <begin position="65"/>
        <end position="83"/>
    </location>
</feature>
<evidence type="ECO:0000313" key="2">
    <source>
        <dbReference type="EMBL" id="BAL73619.1"/>
    </source>
</evidence>
<accession>A0AAI8M816</accession>
<feature type="transmembrane region" description="Helical" evidence="1">
    <location>
        <begin position="6"/>
        <end position="25"/>
    </location>
</feature>
<proteinExistence type="predicted"/>
<keyword evidence="1" id="KW-1133">Transmembrane helix</keyword>
<evidence type="ECO:0000313" key="3">
    <source>
        <dbReference type="Proteomes" id="UP000007886"/>
    </source>
</evidence>
<gene>
    <name evidence="2" type="ORF">S23_03960</name>
</gene>
<dbReference type="Proteomes" id="UP000007886">
    <property type="component" value="Chromosome"/>
</dbReference>
<sequence>MSTADFIAACFWPSVVIAAFALLKARNSAAFPFIRKIVIWVGLAYFVLVLFWVNSSIVAINDMNVLLVLLGLAAVGSQLRVPAPQGSWRDKVKGYGTMIAIVLFGSGLAWFFGRMLVLDLLTSRLVIEGRVQYASRTTGRGSGYVAIIAGQTVKVTTPVYERLQQFRPKVRVEVGRGSNYVYEIEYLAN</sequence>
<name>A0AAI8M816_9BRAD</name>
<feature type="transmembrane region" description="Helical" evidence="1">
    <location>
        <begin position="95"/>
        <end position="113"/>
    </location>
</feature>
<feature type="transmembrane region" description="Helical" evidence="1">
    <location>
        <begin position="37"/>
        <end position="59"/>
    </location>
</feature>
<keyword evidence="1" id="KW-0812">Transmembrane</keyword>
<protein>
    <submittedName>
        <fullName evidence="2">Uncharacterized protein</fullName>
    </submittedName>
</protein>
<evidence type="ECO:0000256" key="1">
    <source>
        <dbReference type="SAM" id="Phobius"/>
    </source>
</evidence>
<dbReference type="RefSeq" id="WP_014439030.1">
    <property type="nucleotide sequence ID" value="NC_017082.1"/>
</dbReference>
<keyword evidence="3" id="KW-1185">Reference proteome</keyword>
<keyword evidence="1" id="KW-0472">Membrane</keyword>
<organism evidence="2 3">
    <name type="scientific">Bradyrhizobium cosmicum</name>
    <dbReference type="NCBI Taxonomy" id="1404864"/>
    <lineage>
        <taxon>Bacteria</taxon>
        <taxon>Pseudomonadati</taxon>
        <taxon>Pseudomonadota</taxon>
        <taxon>Alphaproteobacteria</taxon>
        <taxon>Hyphomicrobiales</taxon>
        <taxon>Nitrobacteraceae</taxon>
        <taxon>Bradyrhizobium</taxon>
    </lineage>
</organism>
<reference evidence="2 3" key="1">
    <citation type="journal article" date="2012" name="Microbes Environ.">
        <title>Complete genome sequence of Bradyrhizobium sp. S23321: insights into symbiosis evolution in soil oligotrophs.</title>
        <authorList>
            <person name="Okubo T."/>
            <person name="Tsukui T."/>
            <person name="Maita H."/>
            <person name="Okamoto S."/>
            <person name="Oshima K."/>
            <person name="Fujisawa T."/>
            <person name="Saito A."/>
            <person name="Futamata H."/>
            <person name="Hattori R."/>
            <person name="Shimomura Y."/>
            <person name="Haruta S."/>
            <person name="Morimoto S."/>
            <person name="Wang Y."/>
            <person name="Sakai Y."/>
            <person name="Hattori M."/>
            <person name="Aizawa S."/>
            <person name="Nagashima K.V.P."/>
            <person name="Masuda S."/>
            <person name="Hattori T."/>
            <person name="Yamashita A."/>
            <person name="Bao Z."/>
            <person name="Hayatsu M."/>
            <person name="Kajiya-Kanegae H."/>
            <person name="Yoshinaga I."/>
            <person name="Sakamoto K."/>
            <person name="Toyota K."/>
            <person name="Nakao M."/>
            <person name="Kohara M."/>
            <person name="Anda M."/>
            <person name="Niwa R."/>
            <person name="Jung-Hwan P."/>
            <person name="Sameshima-Saito R."/>
            <person name="Tokuda S."/>
            <person name="Yamamoto S."/>
            <person name="Yamamoto S."/>
            <person name="Yokoyama T."/>
            <person name="Akutsu T."/>
            <person name="Nakamura Y."/>
            <person name="Nakahira-Yanaka Y."/>
            <person name="Takada Hoshino Y."/>
            <person name="Hirakawa H."/>
            <person name="Mitsui H."/>
            <person name="Terasawa K."/>
            <person name="Itakura M."/>
            <person name="Sato S."/>
            <person name="Ikeda-Ohtsubo W."/>
            <person name="Sakakura N."/>
            <person name="Kaminuma E."/>
            <person name="Minamisawa K."/>
        </authorList>
    </citation>
    <scope>NUCLEOTIDE SEQUENCE [LARGE SCALE GENOMIC DNA]</scope>
    <source>
        <strain evidence="2 3">S23321</strain>
    </source>
</reference>
<dbReference type="AlphaFoldDB" id="A0AAI8M816"/>
<dbReference type="KEGG" id="brs:S23_03960"/>